<accession>A0A2S6GUV0</accession>
<keyword evidence="6 8" id="KW-1133">Transmembrane helix</keyword>
<feature type="transmembrane region" description="Helical" evidence="8">
    <location>
        <begin position="254"/>
        <end position="274"/>
    </location>
</feature>
<dbReference type="GO" id="GO:1990961">
    <property type="term" value="P:xenobiotic detoxification by transmembrane export across the plasma membrane"/>
    <property type="evidence" value="ECO:0007669"/>
    <property type="project" value="InterPro"/>
</dbReference>
<reference evidence="10 11" key="1">
    <citation type="submission" date="2018-02" db="EMBL/GenBank/DDBJ databases">
        <title>Genomic Encyclopedia of Archaeal and Bacterial Type Strains, Phase II (KMG-II): from individual species to whole genera.</title>
        <authorList>
            <person name="Goeker M."/>
        </authorList>
    </citation>
    <scope>NUCLEOTIDE SEQUENCE [LARGE SCALE GENOMIC DNA]</scope>
    <source>
        <strain evidence="10 11">YU 961-1</strain>
    </source>
</reference>
<evidence type="ECO:0000259" key="9">
    <source>
        <dbReference type="PROSITE" id="PS50850"/>
    </source>
</evidence>
<comment type="similarity">
    <text evidence="2">Belongs to the major facilitator superfamily. Bcr/CmlA family.</text>
</comment>
<dbReference type="CDD" id="cd17320">
    <property type="entry name" value="MFS_MdfA_MDR_like"/>
    <property type="match status" value="1"/>
</dbReference>
<name>A0A2S6GUV0_9PSEU</name>
<comment type="subcellular location">
    <subcellularLocation>
        <location evidence="1">Cell membrane</location>
        <topology evidence="1">Multi-pass membrane protein</topology>
    </subcellularLocation>
</comment>
<keyword evidence="7 8" id="KW-0472">Membrane</keyword>
<dbReference type="NCBIfam" id="TIGR00710">
    <property type="entry name" value="efflux_Bcr_CflA"/>
    <property type="match status" value="1"/>
</dbReference>
<evidence type="ECO:0000256" key="6">
    <source>
        <dbReference type="ARBA" id="ARBA00022989"/>
    </source>
</evidence>
<gene>
    <name evidence="10" type="ORF">CLV40_104231</name>
</gene>
<keyword evidence="4" id="KW-1003">Cell membrane</keyword>
<evidence type="ECO:0000256" key="1">
    <source>
        <dbReference type="ARBA" id="ARBA00004651"/>
    </source>
</evidence>
<evidence type="ECO:0000313" key="10">
    <source>
        <dbReference type="EMBL" id="PPK68984.1"/>
    </source>
</evidence>
<dbReference type="PANTHER" id="PTHR23502">
    <property type="entry name" value="MAJOR FACILITATOR SUPERFAMILY"/>
    <property type="match status" value="1"/>
</dbReference>
<keyword evidence="5 8" id="KW-0812">Transmembrane</keyword>
<feature type="transmembrane region" description="Helical" evidence="8">
    <location>
        <begin position="166"/>
        <end position="186"/>
    </location>
</feature>
<protein>
    <submittedName>
        <fullName evidence="10">DHA1 family bicyclomycin/chloramphenicol resistance-like MFS transporter</fullName>
    </submittedName>
</protein>
<dbReference type="SUPFAM" id="SSF103473">
    <property type="entry name" value="MFS general substrate transporter"/>
    <property type="match status" value="1"/>
</dbReference>
<dbReference type="Pfam" id="PF07690">
    <property type="entry name" value="MFS_1"/>
    <property type="match status" value="1"/>
</dbReference>
<evidence type="ECO:0000256" key="3">
    <source>
        <dbReference type="ARBA" id="ARBA00022448"/>
    </source>
</evidence>
<dbReference type="InterPro" id="IPR005829">
    <property type="entry name" value="Sugar_transporter_CS"/>
</dbReference>
<dbReference type="PANTHER" id="PTHR23502:SF132">
    <property type="entry name" value="POLYAMINE TRANSPORTER 2-RELATED"/>
    <property type="match status" value="1"/>
</dbReference>
<feature type="transmembrane region" description="Helical" evidence="8">
    <location>
        <begin position="136"/>
        <end position="154"/>
    </location>
</feature>
<feature type="transmembrane region" description="Helical" evidence="8">
    <location>
        <begin position="79"/>
        <end position="101"/>
    </location>
</feature>
<evidence type="ECO:0000313" key="11">
    <source>
        <dbReference type="Proteomes" id="UP000239203"/>
    </source>
</evidence>
<dbReference type="InterPro" id="IPR036259">
    <property type="entry name" value="MFS_trans_sf"/>
</dbReference>
<evidence type="ECO:0000256" key="2">
    <source>
        <dbReference type="ARBA" id="ARBA00006236"/>
    </source>
</evidence>
<comment type="caution">
    <text evidence="10">The sequence shown here is derived from an EMBL/GenBank/DDBJ whole genome shotgun (WGS) entry which is preliminary data.</text>
</comment>
<feature type="transmembrane region" description="Helical" evidence="8">
    <location>
        <begin position="216"/>
        <end position="234"/>
    </location>
</feature>
<keyword evidence="3" id="KW-0813">Transport</keyword>
<organism evidence="10 11">
    <name type="scientific">Actinokineospora auranticolor</name>
    <dbReference type="NCBI Taxonomy" id="155976"/>
    <lineage>
        <taxon>Bacteria</taxon>
        <taxon>Bacillati</taxon>
        <taxon>Actinomycetota</taxon>
        <taxon>Actinomycetes</taxon>
        <taxon>Pseudonocardiales</taxon>
        <taxon>Pseudonocardiaceae</taxon>
        <taxon>Actinokineospora</taxon>
    </lineage>
</organism>
<dbReference type="Proteomes" id="UP000239203">
    <property type="component" value="Unassembled WGS sequence"/>
</dbReference>
<dbReference type="FunFam" id="1.20.1720.10:FF:000005">
    <property type="entry name" value="Bcr/CflA family efflux transporter"/>
    <property type="match status" value="1"/>
</dbReference>
<sequence>MYKPPRPTKFRLALILGGLSAFGPLSIDMYLPAFPEMAERLGTGPAQIQLTLTTFMIGLALGQAVAGPLSDSYGRRTPLLIGLALYAVSSLACVVAPSVYALVALRLAQGLSAATGVVIARAAVRDLFSGAAMARFFSALMVVNGLGPLLAPIIGGQVLRWASWEGIFWVLTGFGALLLGVVLLWMPETLPPSYRGSAHLGRTVRTYVKIASDRRFLAYAGSTGFIGAAMFAYIAGSSFVLQDVHGLSPQQYSLVFAGNAFGIMLMSQLNSLLLRRYAPRGLLVAGLVVGAVGGVGVLAAVLLGLGLPWLLAALFVAIACIGMVSPNSTALALADHGENAGAASALLGVLQFVIGGVAAPLVGLGGGQSALPMAIVIAVLSVAGIGLFAVLRPAASIAVEPVAAVPVEAVEPERAK</sequence>
<dbReference type="OrthoDB" id="9814303at2"/>
<feature type="transmembrane region" description="Helical" evidence="8">
    <location>
        <begin position="107"/>
        <end position="124"/>
    </location>
</feature>
<feature type="transmembrane region" description="Helical" evidence="8">
    <location>
        <begin position="281"/>
        <end position="303"/>
    </location>
</feature>
<dbReference type="GO" id="GO:0005886">
    <property type="term" value="C:plasma membrane"/>
    <property type="evidence" value="ECO:0007669"/>
    <property type="project" value="UniProtKB-SubCell"/>
</dbReference>
<dbReference type="RefSeq" id="WP_104478519.1">
    <property type="nucleotide sequence ID" value="NZ_CP154825.1"/>
</dbReference>
<feature type="transmembrane region" description="Helical" evidence="8">
    <location>
        <begin position="309"/>
        <end position="333"/>
    </location>
</feature>
<evidence type="ECO:0000256" key="4">
    <source>
        <dbReference type="ARBA" id="ARBA00022475"/>
    </source>
</evidence>
<feature type="transmembrane region" description="Helical" evidence="8">
    <location>
        <begin position="345"/>
        <end position="364"/>
    </location>
</feature>
<evidence type="ECO:0000256" key="5">
    <source>
        <dbReference type="ARBA" id="ARBA00022692"/>
    </source>
</evidence>
<proteinExistence type="inferred from homology"/>
<keyword evidence="11" id="KW-1185">Reference proteome</keyword>
<evidence type="ECO:0000256" key="7">
    <source>
        <dbReference type="ARBA" id="ARBA00023136"/>
    </source>
</evidence>
<dbReference type="InterPro" id="IPR011701">
    <property type="entry name" value="MFS"/>
</dbReference>
<dbReference type="GO" id="GO:0042910">
    <property type="term" value="F:xenobiotic transmembrane transporter activity"/>
    <property type="evidence" value="ECO:0007669"/>
    <property type="project" value="InterPro"/>
</dbReference>
<dbReference type="InterPro" id="IPR020846">
    <property type="entry name" value="MFS_dom"/>
</dbReference>
<dbReference type="NCBIfam" id="NF008314">
    <property type="entry name" value="PRK11102.1"/>
    <property type="match status" value="1"/>
</dbReference>
<evidence type="ECO:0000256" key="8">
    <source>
        <dbReference type="SAM" id="Phobius"/>
    </source>
</evidence>
<feature type="transmembrane region" description="Helical" evidence="8">
    <location>
        <begin position="12"/>
        <end position="34"/>
    </location>
</feature>
<dbReference type="PROSITE" id="PS50850">
    <property type="entry name" value="MFS"/>
    <property type="match status" value="1"/>
</dbReference>
<feature type="transmembrane region" description="Helical" evidence="8">
    <location>
        <begin position="370"/>
        <end position="391"/>
    </location>
</feature>
<dbReference type="AlphaFoldDB" id="A0A2S6GUV0"/>
<feature type="domain" description="Major facilitator superfamily (MFS) profile" evidence="9">
    <location>
        <begin position="9"/>
        <end position="396"/>
    </location>
</feature>
<dbReference type="Gene3D" id="1.20.1720.10">
    <property type="entry name" value="Multidrug resistance protein D"/>
    <property type="match status" value="1"/>
</dbReference>
<dbReference type="EMBL" id="PTIX01000004">
    <property type="protein sequence ID" value="PPK68984.1"/>
    <property type="molecule type" value="Genomic_DNA"/>
</dbReference>
<dbReference type="PROSITE" id="PS00216">
    <property type="entry name" value="SUGAR_TRANSPORT_1"/>
    <property type="match status" value="1"/>
</dbReference>
<feature type="transmembrane region" description="Helical" evidence="8">
    <location>
        <begin position="46"/>
        <end position="67"/>
    </location>
</feature>
<dbReference type="InterPro" id="IPR004812">
    <property type="entry name" value="Efflux_drug-R_Bcr/CmlA"/>
</dbReference>